<dbReference type="Proteomes" id="UP001138768">
    <property type="component" value="Unassembled WGS sequence"/>
</dbReference>
<sequence length="229" mass="26339">MDHAFEQRLRLCYPAGLHGVVAQDQADLEPARSFWDELQPILAAHGFYCQGPDIWSDTPHVVEFPVYRLGEPAHWSFCDNRTEKIEALRVAGEPQVALAFKVSTILPALFIDIQETWFNPDTYGDKAKGRYDDGLQTKSFLHETAFEPWASLVQAVRALGQRLDLQEFDLEALKEDVPFITHPMWSDDDGDDEDDDDIDDLSDEEYNAYMKRYQPQYVCCLYDCLFGFV</sequence>
<accession>A0A9X0WCB5</accession>
<dbReference type="AlphaFoldDB" id="A0A9X0WCB5"/>
<name>A0A9X0WCB5_9GAMM</name>
<proteinExistence type="predicted"/>
<gene>
    <name evidence="1" type="ORF">CKO42_18240</name>
</gene>
<protein>
    <submittedName>
        <fullName evidence="1">Uncharacterized protein</fullName>
    </submittedName>
</protein>
<keyword evidence="2" id="KW-1185">Reference proteome</keyword>
<organism evidence="1 2">
    <name type="scientific">Lamprobacter modestohalophilus</name>
    <dbReference type="NCBI Taxonomy" id="1064514"/>
    <lineage>
        <taxon>Bacteria</taxon>
        <taxon>Pseudomonadati</taxon>
        <taxon>Pseudomonadota</taxon>
        <taxon>Gammaproteobacteria</taxon>
        <taxon>Chromatiales</taxon>
        <taxon>Chromatiaceae</taxon>
        <taxon>Lamprobacter</taxon>
    </lineage>
</organism>
<evidence type="ECO:0000313" key="1">
    <source>
        <dbReference type="EMBL" id="MBK1620343.1"/>
    </source>
</evidence>
<comment type="caution">
    <text evidence="1">The sequence shown here is derived from an EMBL/GenBank/DDBJ whole genome shotgun (WGS) entry which is preliminary data.</text>
</comment>
<evidence type="ECO:0000313" key="2">
    <source>
        <dbReference type="Proteomes" id="UP001138768"/>
    </source>
</evidence>
<reference evidence="1 2" key="1">
    <citation type="journal article" date="2020" name="Microorganisms">
        <title>Osmotic Adaptation and Compatible Solute Biosynthesis of Phototrophic Bacteria as Revealed from Genome Analyses.</title>
        <authorList>
            <person name="Imhoff J.F."/>
            <person name="Rahn T."/>
            <person name="Kunzel S."/>
            <person name="Keller A."/>
            <person name="Neulinger S.C."/>
        </authorList>
    </citation>
    <scope>NUCLEOTIDE SEQUENCE [LARGE SCALE GENOMIC DNA]</scope>
    <source>
        <strain evidence="1 2">DSM 25653</strain>
    </source>
</reference>
<dbReference type="EMBL" id="NRRY01000037">
    <property type="protein sequence ID" value="MBK1620343.1"/>
    <property type="molecule type" value="Genomic_DNA"/>
</dbReference>